<evidence type="ECO:0000313" key="3">
    <source>
        <dbReference type="EMBL" id="EWT07965.1"/>
    </source>
</evidence>
<dbReference type="PANTHER" id="PTHR11365">
    <property type="entry name" value="5-OXOPROLINASE RELATED"/>
    <property type="match status" value="1"/>
</dbReference>
<organism evidence="3 4">
    <name type="scientific">Intrasporangium chromatireducens Q5-1</name>
    <dbReference type="NCBI Taxonomy" id="584657"/>
    <lineage>
        <taxon>Bacteria</taxon>
        <taxon>Bacillati</taxon>
        <taxon>Actinomycetota</taxon>
        <taxon>Actinomycetes</taxon>
        <taxon>Micrococcales</taxon>
        <taxon>Intrasporangiaceae</taxon>
        <taxon>Intrasporangium</taxon>
    </lineage>
</organism>
<accession>W9GP95</accession>
<dbReference type="InterPro" id="IPR043129">
    <property type="entry name" value="ATPase_NBD"/>
</dbReference>
<evidence type="ECO:0000313" key="4">
    <source>
        <dbReference type="Proteomes" id="UP000019494"/>
    </source>
</evidence>
<dbReference type="PATRIC" id="fig|584657.3.peg.21"/>
<dbReference type="InterPro" id="IPR045079">
    <property type="entry name" value="Oxoprolinase-like"/>
</dbReference>
<feature type="domain" description="Hydantoinase A/oxoprolinase" evidence="1">
    <location>
        <begin position="192"/>
        <end position="393"/>
    </location>
</feature>
<keyword evidence="4" id="KW-1185">Reference proteome</keyword>
<dbReference type="InterPro" id="IPR002821">
    <property type="entry name" value="Hydantoinase_A"/>
</dbReference>
<gene>
    <name evidence="3" type="ORF">N864_11615</name>
</gene>
<dbReference type="Gene3D" id="3.30.420.40">
    <property type="match status" value="1"/>
</dbReference>
<dbReference type="PANTHER" id="PTHR11365:SF10">
    <property type="entry name" value="HYDANTOINASE_OXOPROLINASE"/>
    <property type="match status" value="1"/>
</dbReference>
<evidence type="ECO:0000259" key="2">
    <source>
        <dbReference type="Pfam" id="PF05378"/>
    </source>
</evidence>
<dbReference type="Proteomes" id="UP000019494">
    <property type="component" value="Unassembled WGS sequence"/>
</dbReference>
<dbReference type="InterPro" id="IPR008040">
    <property type="entry name" value="Hydant_A_N"/>
</dbReference>
<feature type="domain" description="Hydantoinase/oxoprolinase N-terminal" evidence="2">
    <location>
        <begin position="2"/>
        <end position="170"/>
    </location>
</feature>
<dbReference type="EMBL" id="AWQS01000001">
    <property type="protein sequence ID" value="EWT07965.1"/>
    <property type="molecule type" value="Genomic_DNA"/>
</dbReference>
<protein>
    <submittedName>
        <fullName evidence="3">Hydantoinase subunit beta</fullName>
    </submittedName>
</protein>
<dbReference type="RefSeq" id="WP_034711912.1">
    <property type="nucleotide sequence ID" value="NZ_AWQS01000001.1"/>
</dbReference>
<comment type="caution">
    <text evidence="3">The sequence shown here is derived from an EMBL/GenBank/DDBJ whole genome shotgun (WGS) entry which is preliminary data.</text>
</comment>
<proteinExistence type="predicted"/>
<sequence length="515" mass="53693">MHIGIDVGGTNTDAVLMDGTRVLAGVKESTSEDVTSGIVRAIEQLRAQHAFEGAAVSAVMIGTTHFINALVEARRLAPTAALRLGLPATRALPPLVDWPARLRDAISGRAYLAHGGYEFDGRPISPIDHDELKRHAADMAAHGVRSVAISSVFSPVNHDLEVEAADVIAAELGPDVAISLSHEIGRIGLLERENATIINAALREMAVSIVDGLTAAVRAHGIDAPIFLSQNDGTLMDEDYVRRYPVATFASGPTNSMRGAAATSGLETCAVVDIGGTTSDIGLLVNGFPRETTTEVKVAGIRTNFRMPDVLSLGIGGGSHVDTGSAMVGPHSVGYKLTSEALVFGGNQLTASDLAVAAGRADMGDRSLVAHLDPDLVRRALESIAVRVSEAVDRMRTSAEPIPVVAVGGGSILLPDEIPLFGKVHRPENYAVANAIGASIAQVGGEIDKVFAVEPGRREATLDAVRQEAVDKAIAAGAKPATVSIVDFDEVPIPYLPGNATRIRAKAVGDLDMGV</sequence>
<dbReference type="Pfam" id="PF05378">
    <property type="entry name" value="Hydant_A_N"/>
    <property type="match status" value="1"/>
</dbReference>
<dbReference type="OrthoDB" id="9768323at2"/>
<name>W9GP95_9MICO</name>
<evidence type="ECO:0000259" key="1">
    <source>
        <dbReference type="Pfam" id="PF01968"/>
    </source>
</evidence>
<dbReference type="SUPFAM" id="SSF53067">
    <property type="entry name" value="Actin-like ATPase domain"/>
    <property type="match status" value="2"/>
</dbReference>
<dbReference type="GO" id="GO:0016787">
    <property type="term" value="F:hydrolase activity"/>
    <property type="evidence" value="ECO:0007669"/>
    <property type="project" value="InterPro"/>
</dbReference>
<dbReference type="Pfam" id="PF01968">
    <property type="entry name" value="Hydantoinase_A"/>
    <property type="match status" value="1"/>
</dbReference>
<reference evidence="4" key="1">
    <citation type="submission" date="2013-08" db="EMBL/GenBank/DDBJ databases">
        <title>Intrasporangium oryzae NRRL B-24470.</title>
        <authorList>
            <person name="Liu H."/>
            <person name="Wang G."/>
        </authorList>
    </citation>
    <scope>NUCLEOTIDE SEQUENCE [LARGE SCALE GENOMIC DNA]</scope>
    <source>
        <strain evidence="4">Q5-1</strain>
    </source>
</reference>
<dbReference type="AlphaFoldDB" id="W9GP95"/>